<dbReference type="Gene3D" id="1.10.10.10">
    <property type="entry name" value="Winged helix-like DNA-binding domain superfamily/Winged helix DNA-binding domain"/>
    <property type="match status" value="1"/>
</dbReference>
<dbReference type="PANTHER" id="PTHR30136">
    <property type="entry name" value="HELIX-TURN-HELIX TRANSCRIPTIONAL REGULATOR, ICLR FAMILY"/>
    <property type="match status" value="1"/>
</dbReference>
<keyword evidence="3" id="KW-0238">DNA-binding</keyword>
<dbReference type="SUPFAM" id="SSF55781">
    <property type="entry name" value="GAF domain-like"/>
    <property type="match status" value="1"/>
</dbReference>
<dbReference type="GO" id="GO:0006071">
    <property type="term" value="P:glycerol metabolic process"/>
    <property type="evidence" value="ECO:0007669"/>
    <property type="project" value="UniProtKB-KW"/>
</dbReference>
<dbReference type="InterPro" id="IPR036390">
    <property type="entry name" value="WH_DNA-bd_sf"/>
</dbReference>
<evidence type="ECO:0000259" key="8">
    <source>
        <dbReference type="PROSITE" id="PS51078"/>
    </source>
</evidence>
<keyword evidence="1" id="KW-0319">Glycerol metabolism</keyword>
<organism evidence="9 10">
    <name type="scientific">Jiangella ureilytica</name>
    <dbReference type="NCBI Taxonomy" id="2530374"/>
    <lineage>
        <taxon>Bacteria</taxon>
        <taxon>Bacillati</taxon>
        <taxon>Actinomycetota</taxon>
        <taxon>Actinomycetes</taxon>
        <taxon>Jiangellales</taxon>
        <taxon>Jiangellaceae</taxon>
        <taxon>Jiangella</taxon>
    </lineage>
</organism>
<gene>
    <name evidence="9" type="ORF">E1212_09735</name>
</gene>
<keyword evidence="4" id="KW-0804">Transcription</keyword>
<dbReference type="GO" id="GO:0003677">
    <property type="term" value="F:DNA binding"/>
    <property type="evidence" value="ECO:0007669"/>
    <property type="project" value="UniProtKB-KW"/>
</dbReference>
<dbReference type="GO" id="GO:0045892">
    <property type="term" value="P:negative regulation of DNA-templated transcription"/>
    <property type="evidence" value="ECO:0007669"/>
    <property type="project" value="TreeGrafter"/>
</dbReference>
<dbReference type="Proteomes" id="UP000295621">
    <property type="component" value="Unassembled WGS sequence"/>
</dbReference>
<comment type="caution">
    <text evidence="9">The sequence shown here is derived from an EMBL/GenBank/DDBJ whole genome shotgun (WGS) entry which is preliminary data.</text>
</comment>
<evidence type="ECO:0000256" key="1">
    <source>
        <dbReference type="ARBA" id="ARBA00022798"/>
    </source>
</evidence>
<protein>
    <recommendedName>
        <fullName evidence="6">Glycerol operon regulatory protein</fullName>
    </recommendedName>
</protein>
<evidence type="ECO:0000256" key="3">
    <source>
        <dbReference type="ARBA" id="ARBA00023125"/>
    </source>
</evidence>
<feature type="domain" description="IclR-ED" evidence="8">
    <location>
        <begin position="70"/>
        <end position="251"/>
    </location>
</feature>
<dbReference type="PANTHER" id="PTHR30136:SF24">
    <property type="entry name" value="HTH-TYPE TRANSCRIPTIONAL REPRESSOR ALLR"/>
    <property type="match status" value="1"/>
</dbReference>
<dbReference type="GO" id="GO:0003700">
    <property type="term" value="F:DNA-binding transcription factor activity"/>
    <property type="evidence" value="ECO:0007669"/>
    <property type="project" value="TreeGrafter"/>
</dbReference>
<dbReference type="InterPro" id="IPR036388">
    <property type="entry name" value="WH-like_DNA-bd_sf"/>
</dbReference>
<evidence type="ECO:0000256" key="5">
    <source>
        <dbReference type="ARBA" id="ARBA00058938"/>
    </source>
</evidence>
<evidence type="ECO:0000256" key="4">
    <source>
        <dbReference type="ARBA" id="ARBA00023163"/>
    </source>
</evidence>
<name>A0A4R4RTI1_9ACTN</name>
<proteinExistence type="predicted"/>
<dbReference type="Gene3D" id="3.30.450.40">
    <property type="match status" value="1"/>
</dbReference>
<evidence type="ECO:0000313" key="9">
    <source>
        <dbReference type="EMBL" id="TDC52112.1"/>
    </source>
</evidence>
<dbReference type="Pfam" id="PF09339">
    <property type="entry name" value="HTH_IclR"/>
    <property type="match status" value="1"/>
</dbReference>
<dbReference type="EMBL" id="SMKL01000017">
    <property type="protein sequence ID" value="TDC52112.1"/>
    <property type="molecule type" value="Genomic_DNA"/>
</dbReference>
<dbReference type="InterPro" id="IPR005471">
    <property type="entry name" value="Tscrpt_reg_IclR_N"/>
</dbReference>
<dbReference type="FunFam" id="1.10.10.10:FF:000056">
    <property type="entry name" value="IclR family transcriptional regulator"/>
    <property type="match status" value="1"/>
</dbReference>
<comment type="function">
    <text evidence="5">May be an activator protein for the gylABX operon.</text>
</comment>
<feature type="domain" description="HTH iclR-type" evidence="7">
    <location>
        <begin position="7"/>
        <end position="69"/>
    </location>
</feature>
<dbReference type="PROSITE" id="PS51077">
    <property type="entry name" value="HTH_ICLR"/>
    <property type="match status" value="1"/>
</dbReference>
<dbReference type="SUPFAM" id="SSF46785">
    <property type="entry name" value="Winged helix' DNA-binding domain"/>
    <property type="match status" value="1"/>
</dbReference>
<dbReference type="Pfam" id="PF01614">
    <property type="entry name" value="IclR_C"/>
    <property type="match status" value="1"/>
</dbReference>
<dbReference type="SMART" id="SM00346">
    <property type="entry name" value="HTH_ICLR"/>
    <property type="match status" value="1"/>
</dbReference>
<evidence type="ECO:0000256" key="6">
    <source>
        <dbReference type="ARBA" id="ARBA00070406"/>
    </source>
</evidence>
<evidence type="ECO:0000256" key="2">
    <source>
        <dbReference type="ARBA" id="ARBA00023015"/>
    </source>
</evidence>
<evidence type="ECO:0000259" key="7">
    <source>
        <dbReference type="PROSITE" id="PS51077"/>
    </source>
</evidence>
<sequence>MPGSKVVRSVDRALDVVELLARSERPQTLAELSSTLDIPKSTLHALLWTLTGRGWIESDEASGRFRIGLHALLVGRSYVESDTLVALAASALDQLAAETGETVHLGRLDGTSIVYLDKRESVHPLRLFSAIGRHLPAFTTALGKSILAELPDDRLREHLSQPLTRLTPHTKTDLAELRADLALTRERGYAVDNEENSEGIKGFAVALRTAEPPHDALSCAVPVARVHDETEETVVARLRQAADSIAGLASSRTS</sequence>
<dbReference type="RefSeq" id="WP_131981763.1">
    <property type="nucleotide sequence ID" value="NZ_SMKL01000017.1"/>
</dbReference>
<reference evidence="9 10" key="1">
    <citation type="submission" date="2019-02" db="EMBL/GenBank/DDBJ databases">
        <title>Draft genome sequences of novel Actinobacteria.</title>
        <authorList>
            <person name="Sahin N."/>
            <person name="Ay H."/>
            <person name="Saygin H."/>
        </authorList>
    </citation>
    <scope>NUCLEOTIDE SEQUENCE [LARGE SCALE GENOMIC DNA]</scope>
    <source>
        <strain evidence="9 10">KC603</strain>
    </source>
</reference>
<keyword evidence="2" id="KW-0805">Transcription regulation</keyword>
<dbReference type="InterPro" id="IPR029016">
    <property type="entry name" value="GAF-like_dom_sf"/>
</dbReference>
<dbReference type="AlphaFoldDB" id="A0A4R4RTI1"/>
<accession>A0A4R4RTI1</accession>
<dbReference type="InterPro" id="IPR050707">
    <property type="entry name" value="HTH_MetabolicPath_Reg"/>
</dbReference>
<evidence type="ECO:0000313" key="10">
    <source>
        <dbReference type="Proteomes" id="UP000295621"/>
    </source>
</evidence>
<dbReference type="PROSITE" id="PS51078">
    <property type="entry name" value="ICLR_ED"/>
    <property type="match status" value="1"/>
</dbReference>
<keyword evidence="10" id="KW-1185">Reference proteome</keyword>
<dbReference type="InterPro" id="IPR014757">
    <property type="entry name" value="Tscrpt_reg_IclR_C"/>
</dbReference>
<dbReference type="OrthoDB" id="9000968at2"/>